<organism evidence="1 2">
    <name type="scientific">Tritrichomonas musculus</name>
    <dbReference type="NCBI Taxonomy" id="1915356"/>
    <lineage>
        <taxon>Eukaryota</taxon>
        <taxon>Metamonada</taxon>
        <taxon>Parabasalia</taxon>
        <taxon>Tritrichomonadida</taxon>
        <taxon>Tritrichomonadidae</taxon>
        <taxon>Tritrichomonas</taxon>
    </lineage>
</organism>
<dbReference type="Gene3D" id="1.25.10.10">
    <property type="entry name" value="Leucine-rich Repeat Variant"/>
    <property type="match status" value="1"/>
</dbReference>
<comment type="caution">
    <text evidence="1">The sequence shown here is derived from an EMBL/GenBank/DDBJ whole genome shotgun (WGS) entry which is preliminary data.</text>
</comment>
<proteinExistence type="predicted"/>
<gene>
    <name evidence="1" type="ORF">M9Y10_012585</name>
</gene>
<dbReference type="Proteomes" id="UP001470230">
    <property type="component" value="Unassembled WGS sequence"/>
</dbReference>
<keyword evidence="2" id="KW-1185">Reference proteome</keyword>
<dbReference type="EMBL" id="JAPFFF010000018">
    <property type="protein sequence ID" value="KAK8860893.1"/>
    <property type="molecule type" value="Genomic_DNA"/>
</dbReference>
<dbReference type="SUPFAM" id="SSF48371">
    <property type="entry name" value="ARM repeat"/>
    <property type="match status" value="1"/>
</dbReference>
<name>A0ABR2IDY7_9EUKA</name>
<sequence length="352" mass="40197">MCLEIIGNLWNFLNNTSTPLTSEKIINTVVGFCTPGYSNQHDILPNAFFAVANLCAMSKNTRDMLISLNIIYYLDKYLTQQTCHRQVYSGLRLSFNLLVYGVDDIWNLIAPLICKIRFHTLNIDLKNRALAARCLILITKNTEHIKECLKQNVHSYIFKSITENINFYCNEIFDLATCFIQAGIFDNFITLEFVEYCNSFLDRCDNINDASSFFVLLTELIPQINQLLIAQGTIYKIIRVANNGSFENMKSATFLLIKFLKTVDSKTSNKIADNGAFEAFCNLVGVTLDPSDLLNILESIYHFLLTDKDIFLNKAFYLDLENSLNLCEVEDEICNKQLHLILSILSQSNDNQ</sequence>
<reference evidence="1 2" key="1">
    <citation type="submission" date="2024-04" db="EMBL/GenBank/DDBJ databases">
        <title>Tritrichomonas musculus Genome.</title>
        <authorList>
            <person name="Alves-Ferreira E."/>
            <person name="Grigg M."/>
            <person name="Lorenzi H."/>
            <person name="Galac M."/>
        </authorList>
    </citation>
    <scope>NUCLEOTIDE SEQUENCE [LARGE SCALE GENOMIC DNA]</scope>
    <source>
        <strain evidence="1 2">EAF2021</strain>
    </source>
</reference>
<protein>
    <submittedName>
        <fullName evidence="1">Uncharacterized protein</fullName>
    </submittedName>
</protein>
<accession>A0ABR2IDY7</accession>
<dbReference type="InterPro" id="IPR016024">
    <property type="entry name" value="ARM-type_fold"/>
</dbReference>
<evidence type="ECO:0000313" key="2">
    <source>
        <dbReference type="Proteomes" id="UP001470230"/>
    </source>
</evidence>
<dbReference type="InterPro" id="IPR011989">
    <property type="entry name" value="ARM-like"/>
</dbReference>
<evidence type="ECO:0000313" key="1">
    <source>
        <dbReference type="EMBL" id="KAK8860893.1"/>
    </source>
</evidence>